<evidence type="ECO:0000256" key="1">
    <source>
        <dbReference type="SAM" id="Phobius"/>
    </source>
</evidence>
<keyword evidence="1" id="KW-1133">Transmembrane helix</keyword>
<proteinExistence type="predicted"/>
<dbReference type="AlphaFoldDB" id="A0A2G4YUZ6"/>
<dbReference type="InterPro" id="IPR025961">
    <property type="entry name" value="Metal_resist"/>
</dbReference>
<protein>
    <recommendedName>
        <fullName evidence="4">Periplasmic heavy metal sensor</fullName>
    </recommendedName>
</protein>
<evidence type="ECO:0000313" key="3">
    <source>
        <dbReference type="Proteomes" id="UP000229730"/>
    </source>
</evidence>
<name>A0A2G4YUZ6_9PROT</name>
<keyword evidence="3" id="KW-1185">Reference proteome</keyword>
<dbReference type="EMBL" id="PDEM01000009">
    <property type="protein sequence ID" value="PHZ86174.1"/>
    <property type="molecule type" value="Genomic_DNA"/>
</dbReference>
<evidence type="ECO:0000313" key="2">
    <source>
        <dbReference type="EMBL" id="PHZ86174.1"/>
    </source>
</evidence>
<keyword evidence="1" id="KW-0812">Transmembrane</keyword>
<dbReference type="Proteomes" id="UP000229730">
    <property type="component" value="Unassembled WGS sequence"/>
</dbReference>
<dbReference type="RefSeq" id="WP_099471758.1">
    <property type="nucleotide sequence ID" value="NZ_CP041025.1"/>
</dbReference>
<feature type="transmembrane region" description="Helical" evidence="1">
    <location>
        <begin position="12"/>
        <end position="30"/>
    </location>
</feature>
<gene>
    <name evidence="2" type="ORF">CRD36_05770</name>
</gene>
<dbReference type="InParanoid" id="A0A2G4YUZ6"/>
<comment type="caution">
    <text evidence="2">The sequence shown here is derived from an EMBL/GenBank/DDBJ whole genome shotgun (WGS) entry which is preliminary data.</text>
</comment>
<organism evidence="2 3">
    <name type="scientific">Paremcibacter congregatus</name>
    <dbReference type="NCBI Taxonomy" id="2043170"/>
    <lineage>
        <taxon>Bacteria</taxon>
        <taxon>Pseudomonadati</taxon>
        <taxon>Pseudomonadota</taxon>
        <taxon>Alphaproteobacteria</taxon>
        <taxon>Emcibacterales</taxon>
        <taxon>Emcibacteraceae</taxon>
        <taxon>Paremcibacter</taxon>
    </lineage>
</organism>
<evidence type="ECO:0008006" key="4">
    <source>
        <dbReference type="Google" id="ProtNLM"/>
    </source>
</evidence>
<sequence length="155" mass="18532">MTDMLKKIRWLNVVLFFSLALNFFVAGYLASDTKVLHRFHKHKSEHKRPELMMVDYFPKTQRREIKAYMALNRDKFKASKRTLFKNQKEILNLIGAETLDEAALRRAFQEQQAGYNQFQTELNEVLIRVIMGMDVEARKKTQERGKRAHERRKDR</sequence>
<reference evidence="2 3" key="1">
    <citation type="submission" date="2017-10" db="EMBL/GenBank/DDBJ databases">
        <title>Frigbacter circumglobatus gen. nov. sp. nov., isolated from sediment cultured in situ.</title>
        <authorList>
            <person name="Zhao Z."/>
        </authorList>
    </citation>
    <scope>NUCLEOTIDE SEQUENCE [LARGE SCALE GENOMIC DNA]</scope>
    <source>
        <strain evidence="2 3">ZYL</strain>
    </source>
</reference>
<dbReference type="Pfam" id="PF13801">
    <property type="entry name" value="Metal_resist"/>
    <property type="match status" value="1"/>
</dbReference>
<keyword evidence="1" id="KW-0472">Membrane</keyword>
<accession>A0A2G4YUZ6</accession>